<dbReference type="PANTHER" id="PTHR47237:SF1">
    <property type="entry name" value="SLL0310 PROTEIN"/>
    <property type="match status" value="1"/>
</dbReference>
<proteinExistence type="predicted"/>
<dbReference type="SUPFAM" id="SSF55729">
    <property type="entry name" value="Acyl-CoA N-acyltransferases (Nat)"/>
    <property type="match status" value="1"/>
</dbReference>
<reference evidence="2" key="1">
    <citation type="submission" date="2022-01" db="EMBL/GenBank/DDBJ databases">
        <title>Jiella avicenniae sp. nov., a novel endophytic bacterium isolated from bark of Avicennia marina.</title>
        <authorList>
            <person name="Tuo L."/>
        </authorList>
    </citation>
    <scope>NUCLEOTIDE SEQUENCE</scope>
    <source>
        <strain evidence="2">CBK1P-4</strain>
    </source>
</reference>
<dbReference type="PANTHER" id="PTHR47237">
    <property type="entry name" value="SLL0310 PROTEIN"/>
    <property type="match status" value="1"/>
</dbReference>
<dbReference type="PROSITE" id="PS51186">
    <property type="entry name" value="GNAT"/>
    <property type="match status" value="1"/>
</dbReference>
<dbReference type="InterPro" id="IPR016181">
    <property type="entry name" value="Acyl_CoA_acyltransferase"/>
</dbReference>
<dbReference type="Gene3D" id="3.40.630.30">
    <property type="match status" value="1"/>
</dbReference>
<evidence type="ECO:0000313" key="3">
    <source>
        <dbReference type="Proteomes" id="UP001139035"/>
    </source>
</evidence>
<gene>
    <name evidence="2" type="ORF">LZD57_18070</name>
</gene>
<evidence type="ECO:0000259" key="1">
    <source>
        <dbReference type="PROSITE" id="PS51186"/>
    </source>
</evidence>
<feature type="domain" description="N-acetyltransferase" evidence="1">
    <location>
        <begin position="11"/>
        <end position="144"/>
    </location>
</feature>
<dbReference type="GO" id="GO:0016747">
    <property type="term" value="F:acyltransferase activity, transferring groups other than amino-acyl groups"/>
    <property type="evidence" value="ECO:0007669"/>
    <property type="project" value="InterPro"/>
</dbReference>
<dbReference type="Pfam" id="PF18014">
    <property type="entry name" value="Acetyltransf_18"/>
    <property type="match status" value="1"/>
</dbReference>
<sequence length="289" mass="30919">MRAVEAGSPRLDVRVMSEAEVALAVEWAAAEGWNPGLCDAEAFRAADPDGFLMAFLDGQPTAAISVVAYGETHGFLGFFIVRPELRGRGIGFSLWQAGMARLAGRSVGLDGVVDQQANYARSGFVFRHRNVRYEGPVPRAVEAPDDTRPVTQDDFERLAHFDAARFGTERPQFLAAWLAAPGHVARIVERPDGASAGYGVIRPCRVGFKIGPLFAETPEIASSLFDALVRSVPPDEAVVLDVPEPNGAAVALAETRGLAPVFETARMVRGAAPSLPLDEIFGVTSFELG</sequence>
<organism evidence="2 3">
    <name type="scientific">Jiella avicenniae</name>
    <dbReference type="NCBI Taxonomy" id="2907202"/>
    <lineage>
        <taxon>Bacteria</taxon>
        <taxon>Pseudomonadati</taxon>
        <taxon>Pseudomonadota</taxon>
        <taxon>Alphaproteobacteria</taxon>
        <taxon>Hyphomicrobiales</taxon>
        <taxon>Aurantimonadaceae</taxon>
        <taxon>Jiella</taxon>
    </lineage>
</organism>
<dbReference type="RefSeq" id="WP_233720888.1">
    <property type="nucleotide sequence ID" value="NZ_JAJUWU010000019.1"/>
</dbReference>
<keyword evidence="2" id="KW-0012">Acyltransferase</keyword>
<evidence type="ECO:0000313" key="2">
    <source>
        <dbReference type="EMBL" id="MCE7029901.1"/>
    </source>
</evidence>
<dbReference type="Pfam" id="PF00583">
    <property type="entry name" value="Acetyltransf_1"/>
    <property type="match status" value="1"/>
</dbReference>
<keyword evidence="2" id="KW-0808">Transferase</keyword>
<dbReference type="CDD" id="cd04301">
    <property type="entry name" value="NAT_SF"/>
    <property type="match status" value="1"/>
</dbReference>
<accession>A0A9X1P664</accession>
<keyword evidence="3" id="KW-1185">Reference proteome</keyword>
<dbReference type="EMBL" id="JAJUWU010000019">
    <property type="protein sequence ID" value="MCE7029901.1"/>
    <property type="molecule type" value="Genomic_DNA"/>
</dbReference>
<dbReference type="InterPro" id="IPR041496">
    <property type="entry name" value="YitH/HolE_GNAT"/>
</dbReference>
<comment type="caution">
    <text evidence="2">The sequence shown here is derived from an EMBL/GenBank/DDBJ whole genome shotgun (WGS) entry which is preliminary data.</text>
</comment>
<protein>
    <submittedName>
        <fullName evidence="2">GNAT family N-acetyltransferase</fullName>
        <ecNumber evidence="2">2.3.1.-</ecNumber>
    </submittedName>
</protein>
<dbReference type="AlphaFoldDB" id="A0A9X1P664"/>
<dbReference type="Proteomes" id="UP001139035">
    <property type="component" value="Unassembled WGS sequence"/>
</dbReference>
<name>A0A9X1P664_9HYPH</name>
<dbReference type="InterPro" id="IPR000182">
    <property type="entry name" value="GNAT_dom"/>
</dbReference>
<dbReference type="Gene3D" id="3.40.630.90">
    <property type="match status" value="1"/>
</dbReference>
<dbReference type="EC" id="2.3.1.-" evidence="2"/>
<dbReference type="InterPro" id="IPR052729">
    <property type="entry name" value="Acyl/Acetyltrans_Enzymes"/>
</dbReference>